<proteinExistence type="predicted"/>
<feature type="region of interest" description="Disordered" evidence="1">
    <location>
        <begin position="38"/>
        <end position="83"/>
    </location>
</feature>
<dbReference type="AlphaFoldDB" id="A0A1H3EJ00"/>
<dbReference type="Pfam" id="PF09923">
    <property type="entry name" value="DUF2155"/>
    <property type="match status" value="1"/>
</dbReference>
<evidence type="ECO:0000313" key="3">
    <source>
        <dbReference type="EMBL" id="SDX77899.1"/>
    </source>
</evidence>
<dbReference type="EMBL" id="FNMZ01000010">
    <property type="protein sequence ID" value="SDX77899.1"/>
    <property type="molecule type" value="Genomic_DNA"/>
</dbReference>
<dbReference type="OrthoDB" id="9810376at2"/>
<dbReference type="STRING" id="356660.SAMN05444336_11022"/>
<dbReference type="RefSeq" id="WP_092684644.1">
    <property type="nucleotide sequence ID" value="NZ_FNMZ01000010.1"/>
</dbReference>
<evidence type="ECO:0000313" key="4">
    <source>
        <dbReference type="Proteomes" id="UP000199118"/>
    </source>
</evidence>
<evidence type="ECO:0008006" key="5">
    <source>
        <dbReference type="Google" id="ProtNLM"/>
    </source>
</evidence>
<keyword evidence="4" id="KW-1185">Reference proteome</keyword>
<gene>
    <name evidence="3" type="ORF">SAMN05444336_11022</name>
</gene>
<keyword evidence="2" id="KW-0732">Signal</keyword>
<feature type="signal peptide" evidence="2">
    <location>
        <begin position="1"/>
        <end position="29"/>
    </location>
</feature>
<accession>A0A1H3EJ00</accession>
<organism evidence="3 4">
    <name type="scientific">Albimonas donghaensis</name>
    <dbReference type="NCBI Taxonomy" id="356660"/>
    <lineage>
        <taxon>Bacteria</taxon>
        <taxon>Pseudomonadati</taxon>
        <taxon>Pseudomonadota</taxon>
        <taxon>Alphaproteobacteria</taxon>
        <taxon>Rhodobacterales</taxon>
        <taxon>Paracoccaceae</taxon>
        <taxon>Albimonas</taxon>
    </lineage>
</organism>
<dbReference type="InterPro" id="IPR019225">
    <property type="entry name" value="DUF2155"/>
</dbReference>
<evidence type="ECO:0000256" key="2">
    <source>
        <dbReference type="SAM" id="SignalP"/>
    </source>
</evidence>
<reference evidence="3 4" key="1">
    <citation type="submission" date="2016-10" db="EMBL/GenBank/DDBJ databases">
        <authorList>
            <person name="de Groot N.N."/>
        </authorList>
    </citation>
    <scope>NUCLEOTIDE SEQUENCE [LARGE SCALE GENOMIC DNA]</scope>
    <source>
        <strain evidence="3 4">DSM 17890</strain>
    </source>
</reference>
<dbReference type="Proteomes" id="UP000199118">
    <property type="component" value="Unassembled WGS sequence"/>
</dbReference>
<protein>
    <recommendedName>
        <fullName evidence="5">DUF2155 domain-containing protein</fullName>
    </recommendedName>
</protein>
<evidence type="ECO:0000256" key="1">
    <source>
        <dbReference type="SAM" id="MobiDB-lite"/>
    </source>
</evidence>
<name>A0A1H3EJ00_9RHOB</name>
<feature type="compositionally biased region" description="Basic and acidic residues" evidence="1">
    <location>
        <begin position="62"/>
        <end position="74"/>
    </location>
</feature>
<sequence>MSRLELRLRLSRRVLGGLMSLAVAIPALALAQAEGATGGTDRLDGAGGSGDRGGLEGNFRQVPRDAEGRLREYEPPTLPRPDMTDVRHARLRMLDKMTGQVETLEIDAGETLVEDRLELALRTCRVPVGDERGDAVAYLEIRDLREDAPRFTGWMFAASPALSALDHARYDVWVESCSTSSASGASGNE</sequence>
<feature type="chain" id="PRO_5011581350" description="DUF2155 domain-containing protein" evidence="2">
    <location>
        <begin position="30"/>
        <end position="189"/>
    </location>
</feature>
<feature type="compositionally biased region" description="Gly residues" evidence="1">
    <location>
        <begin position="45"/>
        <end position="56"/>
    </location>
</feature>